<evidence type="ECO:0000256" key="2">
    <source>
        <dbReference type="ARBA" id="ARBA00005751"/>
    </source>
</evidence>
<evidence type="ECO:0000256" key="13">
    <source>
        <dbReference type="RuleBase" id="RU004349"/>
    </source>
</evidence>
<evidence type="ECO:0000256" key="4">
    <source>
        <dbReference type="ARBA" id="ARBA00022692"/>
    </source>
</evidence>
<gene>
    <name evidence="10" type="primary">secY</name>
    <name evidence="14" type="ORF">AMURIS_00961</name>
</gene>
<feature type="transmembrane region" description="Helical" evidence="10">
    <location>
        <begin position="323"/>
        <end position="341"/>
    </location>
</feature>
<dbReference type="AlphaFoldDB" id="A0A2K4ZCS7"/>
<dbReference type="PROSITE" id="PS00755">
    <property type="entry name" value="SECY_1"/>
    <property type="match status" value="1"/>
</dbReference>
<dbReference type="InterPro" id="IPR026593">
    <property type="entry name" value="SecY"/>
</dbReference>
<evidence type="ECO:0000256" key="12">
    <source>
        <dbReference type="RuleBase" id="RU003484"/>
    </source>
</evidence>
<feature type="transmembrane region" description="Helical" evidence="10">
    <location>
        <begin position="406"/>
        <end position="426"/>
    </location>
</feature>
<feature type="transmembrane region" description="Helical" evidence="10">
    <location>
        <begin position="114"/>
        <end position="132"/>
    </location>
</feature>
<proteinExistence type="inferred from homology"/>
<comment type="function">
    <text evidence="10 11">The central subunit of the protein translocation channel SecYEG. Consists of two halves formed by TMs 1-5 and 6-10. These two domains form a lateral gate at the front which open onto the bilayer between TMs 2 and 7, and are clamped together by SecE at the back. The channel is closed by both a pore ring composed of hydrophobic SecY resides and a short helix (helix 2A) on the extracellular side of the membrane which forms a plug. The plug probably moves laterally to allow the channel to open. The ring and the pore may move independently.</text>
</comment>
<comment type="subcellular location">
    <subcellularLocation>
        <location evidence="10">Cell membrane</location>
        <topology evidence="10">Multi-pass membrane protein</topology>
    </subcellularLocation>
    <subcellularLocation>
        <location evidence="1 12">Membrane</location>
        <topology evidence="1 12">Multi-pass membrane protein</topology>
    </subcellularLocation>
</comment>
<keyword evidence="4 10" id="KW-0812">Transmembrane</keyword>
<evidence type="ECO:0000256" key="10">
    <source>
        <dbReference type="HAMAP-Rule" id="MF_01465"/>
    </source>
</evidence>
<dbReference type="GO" id="GO:0005886">
    <property type="term" value="C:plasma membrane"/>
    <property type="evidence" value="ECO:0007669"/>
    <property type="project" value="UniProtKB-SubCell"/>
</dbReference>
<dbReference type="InterPro" id="IPR002208">
    <property type="entry name" value="SecY/SEC61-alpha"/>
</dbReference>
<evidence type="ECO:0000256" key="5">
    <source>
        <dbReference type="ARBA" id="ARBA00022927"/>
    </source>
</evidence>
<dbReference type="GO" id="GO:0043952">
    <property type="term" value="P:protein transport by the Sec complex"/>
    <property type="evidence" value="ECO:0007669"/>
    <property type="project" value="UniProtKB-UniRule"/>
</dbReference>
<dbReference type="NCBIfam" id="TIGR00967">
    <property type="entry name" value="3a0501s007"/>
    <property type="match status" value="1"/>
</dbReference>
<dbReference type="FunFam" id="1.10.3370.10:FF:000001">
    <property type="entry name" value="Preprotein translocase subunit SecY"/>
    <property type="match status" value="1"/>
</dbReference>
<evidence type="ECO:0000313" key="15">
    <source>
        <dbReference type="Proteomes" id="UP000236311"/>
    </source>
</evidence>
<sequence>MFTTLKNAFKIKDLRDKILFTLAMLIVIRIGSQLPVPGVNGEYFKSWFDAQSDGAFSFFDAITGGSFINMSILALNISPYITSSIIMQLLTIAIPKLEEMQRDGDDGRKKIASITRYVTIGLALIQSTAMAISFGRQGYLTDYAVMSTGERALSITCAVATLTAGSAFLMWIGERITERGIGNGISIVLVINIISRLPEDLGNLFQQFVFGKAPATAVLAVVIIFAVIVAMVLLVIILNDGVRRIPVQYANKVQGRKMVGGQTSNIPLKVNTAGVIPVIFAQSLLQLPIIISSFTGYSGTGVWGEILKYMNSSYWCRPEQLKYTVGLLVYIVLIVLFAYFYTSITFNPLMIADNMKKQGGFIPGIRPGKPTSDYLNKVLNYIVFIGAIGLTIIAVLPYFFSGVFNANVSFGGTSLIIIVSVVLETMKQVESQMLVRNYKGFLEK</sequence>
<organism evidence="14 15">
    <name type="scientific">Acetatifactor muris</name>
    <dbReference type="NCBI Taxonomy" id="879566"/>
    <lineage>
        <taxon>Bacteria</taxon>
        <taxon>Bacillati</taxon>
        <taxon>Bacillota</taxon>
        <taxon>Clostridia</taxon>
        <taxon>Lachnospirales</taxon>
        <taxon>Lachnospiraceae</taxon>
        <taxon>Acetatifactor</taxon>
    </lineage>
</organism>
<dbReference type="PRINTS" id="PR00303">
    <property type="entry name" value="SECYTRNLCASE"/>
</dbReference>
<evidence type="ECO:0000256" key="8">
    <source>
        <dbReference type="ARBA" id="ARBA00023136"/>
    </source>
</evidence>
<keyword evidence="10" id="KW-1003">Cell membrane</keyword>
<feature type="transmembrane region" description="Helical" evidence="10">
    <location>
        <begin position="217"/>
        <end position="238"/>
    </location>
</feature>
<dbReference type="RefSeq" id="WP_103238359.1">
    <property type="nucleotide sequence ID" value="NZ_CANRXC010000064.1"/>
</dbReference>
<dbReference type="GO" id="GO:0065002">
    <property type="term" value="P:intracellular protein transmembrane transport"/>
    <property type="evidence" value="ECO:0007669"/>
    <property type="project" value="UniProtKB-UniRule"/>
</dbReference>
<dbReference type="PROSITE" id="PS00756">
    <property type="entry name" value="SECY_2"/>
    <property type="match status" value="1"/>
</dbReference>
<keyword evidence="15" id="KW-1185">Reference proteome</keyword>
<keyword evidence="8 10" id="KW-0472">Membrane</keyword>
<evidence type="ECO:0000256" key="11">
    <source>
        <dbReference type="RuleBase" id="RU000537"/>
    </source>
</evidence>
<reference evidence="14 15" key="1">
    <citation type="submission" date="2018-01" db="EMBL/GenBank/DDBJ databases">
        <authorList>
            <person name="Gaut B.S."/>
            <person name="Morton B.R."/>
            <person name="Clegg M.T."/>
            <person name="Duvall M.R."/>
        </authorList>
    </citation>
    <scope>NUCLEOTIDE SEQUENCE [LARGE SCALE GENOMIC DNA]</scope>
    <source>
        <strain evidence="14">GP69</strain>
    </source>
</reference>
<name>A0A2K4ZCS7_9FIRM</name>
<evidence type="ECO:0000313" key="14">
    <source>
        <dbReference type="EMBL" id="SOY28254.1"/>
    </source>
</evidence>
<dbReference type="InterPro" id="IPR030659">
    <property type="entry name" value="SecY_CS"/>
</dbReference>
<feature type="transmembrane region" description="Helical" evidence="10">
    <location>
        <begin position="180"/>
        <end position="197"/>
    </location>
</feature>
<dbReference type="SUPFAM" id="SSF103491">
    <property type="entry name" value="Preprotein translocase SecY subunit"/>
    <property type="match status" value="1"/>
</dbReference>
<keyword evidence="5 10" id="KW-0653">Protein transport</keyword>
<comment type="similarity">
    <text evidence="2 10 13">Belongs to the SecY/SEC61-alpha family.</text>
</comment>
<evidence type="ECO:0000256" key="6">
    <source>
        <dbReference type="ARBA" id="ARBA00022989"/>
    </source>
</evidence>
<dbReference type="InterPro" id="IPR023201">
    <property type="entry name" value="SecY_dom_sf"/>
</dbReference>
<dbReference type="Proteomes" id="UP000236311">
    <property type="component" value="Unassembled WGS sequence"/>
</dbReference>
<feature type="transmembrane region" description="Helical" evidence="10">
    <location>
        <begin position="378"/>
        <end position="400"/>
    </location>
</feature>
<feature type="transmembrane region" description="Helical" evidence="10">
    <location>
        <begin position="152"/>
        <end position="173"/>
    </location>
</feature>
<comment type="caution">
    <text evidence="10">Lacks conserved residue(s) required for the propagation of feature annotation.</text>
</comment>
<dbReference type="OrthoDB" id="9809248at2"/>
<feature type="transmembrane region" description="Helical" evidence="10">
    <location>
        <begin position="284"/>
        <end position="303"/>
    </location>
</feature>
<dbReference type="Pfam" id="PF00344">
    <property type="entry name" value="SecY"/>
    <property type="match status" value="1"/>
</dbReference>
<dbReference type="EMBL" id="OFSM01000004">
    <property type="protein sequence ID" value="SOY28254.1"/>
    <property type="molecule type" value="Genomic_DNA"/>
</dbReference>
<keyword evidence="6 10" id="KW-1133">Transmembrane helix</keyword>
<dbReference type="Gene3D" id="1.10.3370.10">
    <property type="entry name" value="SecY subunit domain"/>
    <property type="match status" value="1"/>
</dbReference>
<comment type="subunit">
    <text evidence="10">Component of the Sec protein translocase complex. Heterotrimer consisting of SecY, SecE and SecG subunits. The heterotrimers can form oligomers, although 1 heterotrimer is thought to be able to translocate proteins. Interacts with the ribosome. Interacts with SecDF, and other proteins may be involved. Interacts with SecA.</text>
</comment>
<accession>A0A2K4ZCS7</accession>
<evidence type="ECO:0000256" key="9">
    <source>
        <dbReference type="ARBA" id="ARBA00039733"/>
    </source>
</evidence>
<dbReference type="PIRSF" id="PIRSF004557">
    <property type="entry name" value="SecY"/>
    <property type="match status" value="1"/>
</dbReference>
<dbReference type="HAMAP" id="MF_01465">
    <property type="entry name" value="SecY"/>
    <property type="match status" value="1"/>
</dbReference>
<protein>
    <recommendedName>
        <fullName evidence="9 10">Protein translocase subunit SecY</fullName>
    </recommendedName>
</protein>
<evidence type="ECO:0000256" key="1">
    <source>
        <dbReference type="ARBA" id="ARBA00004141"/>
    </source>
</evidence>
<dbReference type="PANTHER" id="PTHR10906">
    <property type="entry name" value="SECY/SEC61-ALPHA FAMILY MEMBER"/>
    <property type="match status" value="1"/>
</dbReference>
<keyword evidence="7 10" id="KW-0811">Translocation</keyword>
<feature type="transmembrane region" description="Helical" evidence="10">
    <location>
        <begin position="67"/>
        <end position="93"/>
    </location>
</feature>
<keyword evidence="3 10" id="KW-0813">Transport</keyword>
<evidence type="ECO:0000256" key="3">
    <source>
        <dbReference type="ARBA" id="ARBA00022448"/>
    </source>
</evidence>
<evidence type="ECO:0000256" key="7">
    <source>
        <dbReference type="ARBA" id="ARBA00023010"/>
    </source>
</evidence>
<dbReference type="GO" id="GO:0006605">
    <property type="term" value="P:protein targeting"/>
    <property type="evidence" value="ECO:0007669"/>
    <property type="project" value="UniProtKB-UniRule"/>
</dbReference>